<organism evidence="3 4">
    <name type="scientific">Pseudomonas chlororaphis O6</name>
    <dbReference type="NCBI Taxonomy" id="1037915"/>
    <lineage>
        <taxon>Bacteria</taxon>
        <taxon>Pseudomonadati</taxon>
        <taxon>Pseudomonadota</taxon>
        <taxon>Gammaproteobacteria</taxon>
        <taxon>Pseudomonadales</taxon>
        <taxon>Pseudomonadaceae</taxon>
        <taxon>Pseudomonas</taxon>
    </lineage>
</organism>
<feature type="domain" description="BON" evidence="2">
    <location>
        <begin position="32"/>
        <end position="101"/>
    </location>
</feature>
<dbReference type="PROSITE" id="PS50914">
    <property type="entry name" value="BON"/>
    <property type="match status" value="1"/>
</dbReference>
<dbReference type="InterPro" id="IPR051686">
    <property type="entry name" value="Lipoprotein_DolP"/>
</dbReference>
<protein>
    <submittedName>
        <fullName evidence="3">Phospholipid-binding domain protein</fullName>
    </submittedName>
</protein>
<dbReference type="AlphaFoldDB" id="A0AB33WXJ7"/>
<dbReference type="PANTHER" id="PTHR34606:SF15">
    <property type="entry name" value="BON DOMAIN-CONTAINING PROTEIN"/>
    <property type="match status" value="1"/>
</dbReference>
<feature type="region of interest" description="Disordered" evidence="1">
    <location>
        <begin position="100"/>
        <end position="130"/>
    </location>
</feature>
<dbReference type="Gene3D" id="3.30.1340.30">
    <property type="match status" value="1"/>
</dbReference>
<dbReference type="PANTHER" id="PTHR34606">
    <property type="entry name" value="BON DOMAIN-CONTAINING PROTEIN"/>
    <property type="match status" value="1"/>
</dbReference>
<gene>
    <name evidence="3" type="ORF">PchlO6_4172</name>
</gene>
<dbReference type="Proteomes" id="UP000003790">
    <property type="component" value="Chromosome"/>
</dbReference>
<evidence type="ECO:0000259" key="2">
    <source>
        <dbReference type="PROSITE" id="PS50914"/>
    </source>
</evidence>
<dbReference type="Pfam" id="PF04972">
    <property type="entry name" value="BON"/>
    <property type="match status" value="1"/>
</dbReference>
<evidence type="ECO:0000313" key="4">
    <source>
        <dbReference type="Proteomes" id="UP000003790"/>
    </source>
</evidence>
<dbReference type="EMBL" id="AHOT01000006">
    <property type="protein sequence ID" value="EIM17873.1"/>
    <property type="molecule type" value="Genomic_DNA"/>
</dbReference>
<evidence type="ECO:0000256" key="1">
    <source>
        <dbReference type="SAM" id="MobiDB-lite"/>
    </source>
</evidence>
<evidence type="ECO:0000313" key="3">
    <source>
        <dbReference type="EMBL" id="EIM17873.1"/>
    </source>
</evidence>
<name>A0AB33WXJ7_9PSED</name>
<comment type="caution">
    <text evidence="3">The sequence shown here is derived from an EMBL/GenBank/DDBJ whole genome shotgun (WGS) entry which is preliminary data.</text>
</comment>
<reference evidence="3 4" key="1">
    <citation type="journal article" date="2012" name="PLoS Genet.">
        <title>Comparative Genomics of Plant-Associated Pseudomonas spp.: Insights into Diversity and Inheritance of Traits Involved in Multitrophic Interactions.</title>
        <authorList>
            <person name="Loper J.E."/>
            <person name="Hassan K.A."/>
            <person name="Mavrodi D.V."/>
            <person name="Davis E.W.II."/>
            <person name="Lim C.K."/>
            <person name="Shaffer B.T."/>
            <person name="Elbourne L.D."/>
            <person name="Stockwell V.O."/>
            <person name="Hartney S.L."/>
            <person name="Breakwell K."/>
            <person name="Henkels M.D."/>
            <person name="Tetu S.G."/>
            <person name="Rangel L.I."/>
            <person name="Kidarsa T.A."/>
            <person name="Wilson N.L."/>
            <person name="van de Mortel J.E."/>
            <person name="Song C."/>
            <person name="Blumhagen R."/>
            <person name="Radune D."/>
            <person name="Hostetler J.B."/>
            <person name="Brinkac L.M."/>
            <person name="Durkin A.S."/>
            <person name="Kluepfel D.A."/>
            <person name="Wechter W.P."/>
            <person name="Anderson A.J."/>
            <person name="Kim Y.C."/>
            <person name="Pierson L.S.III."/>
            <person name="Pierson E.A."/>
            <person name="Lindow S.E."/>
            <person name="Kobayashi D.Y."/>
            <person name="Raaijmakers J.M."/>
            <person name="Weller D.M."/>
            <person name="Thomashow L.S."/>
            <person name="Allen A.E."/>
            <person name="Paulsen I.T."/>
        </authorList>
    </citation>
    <scope>NUCLEOTIDE SEQUENCE [LARGE SCALE GENOMIC DNA]</scope>
    <source>
        <strain evidence="3 4">O6</strain>
    </source>
</reference>
<accession>A0AB33WXJ7</accession>
<dbReference type="InterPro" id="IPR007055">
    <property type="entry name" value="BON_dom"/>
</dbReference>
<proteinExistence type="predicted"/>
<sequence>MGRDAQLITREGPAMKLHSFQHYSHGLEMAVHDAWITTKVKSALAFAEPTRGLHINVKTHAGIVTLSGRLITHKQCEQAVSLTRAVHGVVDIEASDLQTHMFTPGSLPEAPNAEESREYSSQSSTKKDDK</sequence>